<evidence type="ECO:0000256" key="1">
    <source>
        <dbReference type="SAM" id="Phobius"/>
    </source>
</evidence>
<keyword evidence="1" id="KW-0812">Transmembrane</keyword>
<keyword evidence="1" id="KW-1133">Transmembrane helix</keyword>
<protein>
    <submittedName>
        <fullName evidence="2">Uncharacterized protein</fullName>
    </submittedName>
</protein>
<sequence>MSILNWKIQNGNIGQHHYLVQQLAVFLFFGIVISHIYIETQPIEWMITNFCGEALRTFIYFYIYSYTKISINLTY</sequence>
<reference evidence="2" key="1">
    <citation type="submission" date="2021-01" db="EMBL/GenBank/DDBJ databases">
        <authorList>
            <consortium name="Genoscope - CEA"/>
            <person name="William W."/>
        </authorList>
    </citation>
    <scope>NUCLEOTIDE SEQUENCE</scope>
</reference>
<organism evidence="2 3">
    <name type="scientific">Paramecium sonneborni</name>
    <dbReference type="NCBI Taxonomy" id="65129"/>
    <lineage>
        <taxon>Eukaryota</taxon>
        <taxon>Sar</taxon>
        <taxon>Alveolata</taxon>
        <taxon>Ciliophora</taxon>
        <taxon>Intramacronucleata</taxon>
        <taxon>Oligohymenophorea</taxon>
        <taxon>Peniculida</taxon>
        <taxon>Parameciidae</taxon>
        <taxon>Paramecium</taxon>
    </lineage>
</organism>
<name>A0A8S1NB43_9CILI</name>
<dbReference type="Proteomes" id="UP000692954">
    <property type="component" value="Unassembled WGS sequence"/>
</dbReference>
<dbReference type="AlphaFoldDB" id="A0A8S1NB43"/>
<evidence type="ECO:0000313" key="2">
    <source>
        <dbReference type="EMBL" id="CAD8087536.1"/>
    </source>
</evidence>
<keyword evidence="1" id="KW-0472">Membrane</keyword>
<proteinExistence type="predicted"/>
<dbReference type="OrthoDB" id="3222at2759"/>
<keyword evidence="3" id="KW-1185">Reference proteome</keyword>
<gene>
    <name evidence="2" type="ORF">PSON_ATCC_30995.1.T0510237</name>
</gene>
<comment type="caution">
    <text evidence="2">The sequence shown here is derived from an EMBL/GenBank/DDBJ whole genome shotgun (WGS) entry which is preliminary data.</text>
</comment>
<accession>A0A8S1NB43</accession>
<evidence type="ECO:0000313" key="3">
    <source>
        <dbReference type="Proteomes" id="UP000692954"/>
    </source>
</evidence>
<feature type="transmembrane region" description="Helical" evidence="1">
    <location>
        <begin position="20"/>
        <end position="38"/>
    </location>
</feature>
<dbReference type="EMBL" id="CAJJDN010000051">
    <property type="protein sequence ID" value="CAD8087536.1"/>
    <property type="molecule type" value="Genomic_DNA"/>
</dbReference>